<dbReference type="AlphaFoldDB" id="A0A101HPU8"/>
<gene>
    <name evidence="1" type="ORF">XD94_0738</name>
</gene>
<proteinExistence type="predicted"/>
<comment type="caution">
    <text evidence="1">The sequence shown here is derived from an EMBL/GenBank/DDBJ whole genome shotgun (WGS) entry which is preliminary data.</text>
</comment>
<name>A0A101HPU8_9BACT</name>
<reference evidence="2" key="1">
    <citation type="journal article" date="2015" name="MBio">
        <title>Genome-Resolved Metagenomic Analysis Reveals Roles for Candidate Phyla and Other Microbial Community Members in Biogeochemical Transformations in Oil Reservoirs.</title>
        <authorList>
            <person name="Hu P."/>
            <person name="Tom L."/>
            <person name="Singh A."/>
            <person name="Thomas B.C."/>
            <person name="Baker B.J."/>
            <person name="Piceno Y.M."/>
            <person name="Andersen G.L."/>
            <person name="Banfield J.F."/>
        </authorList>
    </citation>
    <scope>NUCLEOTIDE SEQUENCE [LARGE SCALE GENOMIC DNA]</scope>
</reference>
<evidence type="ECO:0000313" key="1">
    <source>
        <dbReference type="EMBL" id="KUK80840.1"/>
    </source>
</evidence>
<organism evidence="1 2">
    <name type="scientific">Mesotoga prima</name>
    <dbReference type="NCBI Taxonomy" id="1184387"/>
    <lineage>
        <taxon>Bacteria</taxon>
        <taxon>Thermotogati</taxon>
        <taxon>Thermotogota</taxon>
        <taxon>Thermotogae</taxon>
        <taxon>Kosmotogales</taxon>
        <taxon>Kosmotogaceae</taxon>
        <taxon>Mesotoga</taxon>
    </lineage>
</organism>
<accession>A0A101HPU8</accession>
<evidence type="ECO:0000313" key="2">
    <source>
        <dbReference type="Proteomes" id="UP000054092"/>
    </source>
</evidence>
<dbReference type="Proteomes" id="UP000054092">
    <property type="component" value="Unassembled WGS sequence"/>
</dbReference>
<dbReference type="EMBL" id="LGGP01000105">
    <property type="protein sequence ID" value="KUK80840.1"/>
    <property type="molecule type" value="Genomic_DNA"/>
</dbReference>
<dbReference type="PATRIC" id="fig|1184387.3.peg.1125"/>
<protein>
    <submittedName>
        <fullName evidence="1">Uncharacterized protein</fullName>
    </submittedName>
</protein>
<sequence>MKRLFIMFVMILVAATLSAQLGLRTLTPEPTETIEATDLEAVPPAPEGLPALTLRTVDSLLVTFREGWKAPDDPAWKTETIGTSKIMIPDSYSIFQEKIGLNYDAQIFNEDNALFGRLFFYQLESYEREELVEAVVTSLYGEGASTDRAYEETVELESGLVAYLASLKVRPEAEYPFIAVYYPSEELDVTEPGPVTMFVFELANYQGSELEMAKEIISKIVGSFIDVEEELEEEVVVPELEKSEHTDLFVKMIDSLLKEEDDIDINIDDWLDVEGNYFGFLMPPEFSVQFYLSDYFEVADLGLRGTIVGKLFVGETDEPASTEGVLNELVYEYLGGFGNFEVVDSYSGNIDRESTINVFALDFSGQLCWIALFSESVDAEVFGPGEYFALVGLADSQDAEKWAKWYTGILATVDF</sequence>